<dbReference type="GO" id="GO:0008033">
    <property type="term" value="P:tRNA processing"/>
    <property type="evidence" value="ECO:0007669"/>
    <property type="project" value="UniProtKB-KW"/>
</dbReference>
<dbReference type="Proteomes" id="UP001557470">
    <property type="component" value="Unassembled WGS sequence"/>
</dbReference>
<evidence type="ECO:0000256" key="3">
    <source>
        <dbReference type="ARBA" id="ARBA00007953"/>
    </source>
</evidence>
<comment type="subunit">
    <text evidence="13">Interacts with SIRT1.</text>
</comment>
<feature type="region of interest" description="Disordered" evidence="15">
    <location>
        <begin position="35"/>
        <end position="104"/>
    </location>
</feature>
<evidence type="ECO:0000313" key="18">
    <source>
        <dbReference type="EMBL" id="KAL0968027.1"/>
    </source>
</evidence>
<evidence type="ECO:0000256" key="10">
    <source>
        <dbReference type="ARBA" id="ARBA00036943"/>
    </source>
</evidence>
<reference evidence="18 19" key="1">
    <citation type="submission" date="2024-06" db="EMBL/GenBank/DDBJ databases">
        <authorList>
            <person name="Pan Q."/>
            <person name="Wen M."/>
            <person name="Jouanno E."/>
            <person name="Zahm M."/>
            <person name="Klopp C."/>
            <person name="Cabau C."/>
            <person name="Louis A."/>
            <person name="Berthelot C."/>
            <person name="Parey E."/>
            <person name="Roest Crollius H."/>
            <person name="Montfort J."/>
            <person name="Robinson-Rechavi M."/>
            <person name="Bouchez O."/>
            <person name="Lampietro C."/>
            <person name="Lopez Roques C."/>
            <person name="Donnadieu C."/>
            <person name="Postlethwait J."/>
            <person name="Bobe J."/>
            <person name="Verreycken H."/>
            <person name="Guiguen Y."/>
        </authorList>
    </citation>
    <scope>NUCLEOTIDE SEQUENCE [LARGE SCALE GENOMIC DNA]</scope>
    <source>
        <strain evidence="18">Up_M1</strain>
        <tissue evidence="18">Testis</tissue>
    </source>
</reference>
<keyword evidence="6" id="KW-0819">tRNA processing</keyword>
<dbReference type="InterPro" id="IPR020119">
    <property type="entry name" value="PsdUridine_synth_TruD_CS"/>
</dbReference>
<evidence type="ECO:0000256" key="11">
    <source>
        <dbReference type="ARBA" id="ARBA00052210"/>
    </source>
</evidence>
<gene>
    <name evidence="18" type="ORF">UPYG_G00261330</name>
</gene>
<dbReference type="InterPro" id="IPR011760">
    <property type="entry name" value="PsdUridine_synth_TruD_insert"/>
</dbReference>
<evidence type="ECO:0000256" key="16">
    <source>
        <dbReference type="SAM" id="SignalP"/>
    </source>
</evidence>
<dbReference type="EMBL" id="JAGEUA010000008">
    <property type="protein sequence ID" value="KAL0968027.1"/>
    <property type="molecule type" value="Genomic_DNA"/>
</dbReference>
<feature type="compositionally biased region" description="Acidic residues" evidence="15">
    <location>
        <begin position="82"/>
        <end position="103"/>
    </location>
</feature>
<evidence type="ECO:0000256" key="6">
    <source>
        <dbReference type="ARBA" id="ARBA00022694"/>
    </source>
</evidence>
<comment type="catalytic activity">
    <reaction evidence="10">
        <text>a uridine in tRNA = a pseudouridine in tRNA</text>
        <dbReference type="Rhea" id="RHEA:54572"/>
        <dbReference type="Rhea" id="RHEA-COMP:13339"/>
        <dbReference type="Rhea" id="RHEA-COMP:13934"/>
        <dbReference type="ChEBI" id="CHEBI:65314"/>
        <dbReference type="ChEBI" id="CHEBI:65315"/>
    </reaction>
</comment>
<dbReference type="FunFam" id="3.30.2350.20:FF:000002">
    <property type="entry name" value="Pseudouridylate synthase 7 homolog"/>
    <property type="match status" value="1"/>
</dbReference>
<protein>
    <recommendedName>
        <fullName evidence="14">Pseudouridylate synthase 7 homolog</fullName>
    </recommendedName>
</protein>
<evidence type="ECO:0000256" key="2">
    <source>
        <dbReference type="ARBA" id="ARBA00004123"/>
    </source>
</evidence>
<comment type="catalytic activity">
    <reaction evidence="11">
        <text>uridine(13) in tRNA = pseudouridine(13) in tRNA</text>
        <dbReference type="Rhea" id="RHEA:42540"/>
        <dbReference type="Rhea" id="RHEA-COMP:10105"/>
        <dbReference type="Rhea" id="RHEA-COMP:10106"/>
        <dbReference type="ChEBI" id="CHEBI:65314"/>
        <dbReference type="ChEBI" id="CHEBI:65315"/>
    </reaction>
</comment>
<dbReference type="InterPro" id="IPR020103">
    <property type="entry name" value="PsdUridine_synth_cat_dom_sf"/>
</dbReference>
<comment type="caution">
    <text evidence="18">The sequence shown here is derived from an EMBL/GenBank/DDBJ whole genome shotgun (WGS) entry which is preliminary data.</text>
</comment>
<dbReference type="GO" id="GO:0009982">
    <property type="term" value="F:pseudouridine synthase activity"/>
    <property type="evidence" value="ECO:0007669"/>
    <property type="project" value="UniProtKB-ARBA"/>
</dbReference>
<evidence type="ECO:0000256" key="4">
    <source>
        <dbReference type="ARBA" id="ARBA00022553"/>
    </source>
</evidence>
<dbReference type="PIRSF" id="PIRSF037016">
    <property type="entry name" value="Pseudouridin_synth_euk_prd"/>
    <property type="match status" value="1"/>
</dbReference>
<organism evidence="18 19">
    <name type="scientific">Umbra pygmaea</name>
    <name type="common">Eastern mudminnow</name>
    <dbReference type="NCBI Taxonomy" id="75934"/>
    <lineage>
        <taxon>Eukaryota</taxon>
        <taxon>Metazoa</taxon>
        <taxon>Chordata</taxon>
        <taxon>Craniata</taxon>
        <taxon>Vertebrata</taxon>
        <taxon>Euteleostomi</taxon>
        <taxon>Actinopterygii</taxon>
        <taxon>Neopterygii</taxon>
        <taxon>Teleostei</taxon>
        <taxon>Protacanthopterygii</taxon>
        <taxon>Esociformes</taxon>
        <taxon>Umbridae</taxon>
        <taxon>Umbra</taxon>
    </lineage>
</organism>
<evidence type="ECO:0000256" key="1">
    <source>
        <dbReference type="ARBA" id="ARBA00001166"/>
    </source>
</evidence>
<sequence length="675" mass="76734">MCLLQLYLWQLLLLYCGGSTEALYTKSLVPMADAEPMQTPVSGGEKRACPALEEEVDQSIKRQRVQKNEKNGEELSPKVPQDEGEEADPLDEPLEEEDGEEEALGSGEAFAEMMKHGLTELDVGILKFVSEHKGFSGILKERYSDFVVHEINKEGKTVRLDDLSIPEEVEETPAEQPTQPESHILTDDQKENLERLQLFNNKEDSVSIEVADDTKEKRTLVHKAIKTLYPGLETKTEEREGKKFIVAYHAAGKKALAAPRKHSWPKSRGGFCHFVLYKENKDTMEAINVLSKFLRMRPNVFSYMGTKDKRAITVQEIAVQKITAERLSHLNKCLNNFKLGNFCYKKHPLKLGELQGNHFTVVIRNITGTEEQVFQAMTSLRDTGFINYYGMQRFGTTAVPTYQVGKAILQDNWKEVIDLILKPRPGAEKGYLVKCREEWAKTQDPEAALKKLPVKRCVEGQLLRGLSMHGKKNIINAFSMIPRNNRLMYVHSYQSYMWNTMVSRRIEAFGLKAVEGDLVLRGGTAYPLSAAEADTHSIQDVVMPLPGFDVIYPTHHVGKGYREMLSADNLDIDNMRHRVRDYSLAGAYRRILIKPSNVSWEVIDYDDPRVSLVHTDVEKLENIPAPVFNKEGKYKALRMDFSLPPSTYATMAIREVLKMDTSIKKQTQLNTTWLN</sequence>
<evidence type="ECO:0000256" key="15">
    <source>
        <dbReference type="SAM" id="MobiDB-lite"/>
    </source>
</evidence>
<evidence type="ECO:0000256" key="12">
    <source>
        <dbReference type="ARBA" id="ARBA00053535"/>
    </source>
</evidence>
<dbReference type="Gene3D" id="3.30.2350.20">
    <property type="entry name" value="TruD, catalytic domain"/>
    <property type="match status" value="2"/>
</dbReference>
<comment type="catalytic activity">
    <reaction evidence="1">
        <text>a uridine in mRNA = a pseudouridine in mRNA</text>
        <dbReference type="Rhea" id="RHEA:56644"/>
        <dbReference type="Rhea" id="RHEA-COMP:14658"/>
        <dbReference type="Rhea" id="RHEA-COMP:14659"/>
        <dbReference type="ChEBI" id="CHEBI:65314"/>
        <dbReference type="ChEBI" id="CHEBI:65315"/>
    </reaction>
</comment>
<evidence type="ECO:0000313" key="19">
    <source>
        <dbReference type="Proteomes" id="UP001557470"/>
    </source>
</evidence>
<evidence type="ECO:0000256" key="13">
    <source>
        <dbReference type="ARBA" id="ARBA00063455"/>
    </source>
</evidence>
<comment type="subcellular location">
    <subcellularLocation>
        <location evidence="2">Nucleus</location>
    </subcellularLocation>
</comment>
<keyword evidence="8" id="KW-0413">Isomerase</keyword>
<evidence type="ECO:0000256" key="9">
    <source>
        <dbReference type="ARBA" id="ARBA00023242"/>
    </source>
</evidence>
<feature type="domain" description="TRUD" evidence="17">
    <location>
        <begin position="384"/>
        <end position="594"/>
    </location>
</feature>
<dbReference type="FunFam" id="3.30.2350.20:FF:000003">
    <property type="entry name" value="Pseudouridylate synthase 7 homolog"/>
    <property type="match status" value="1"/>
</dbReference>
<keyword evidence="19" id="KW-1185">Reference proteome</keyword>
<feature type="chain" id="PRO_5044749890" description="Pseudouridylate synthase 7 homolog" evidence="16">
    <location>
        <begin position="23"/>
        <end position="675"/>
    </location>
</feature>
<keyword evidence="9" id="KW-0539">Nucleus</keyword>
<dbReference type="NCBIfam" id="TIGR00094">
    <property type="entry name" value="tRNA_TruD_broad"/>
    <property type="match status" value="1"/>
</dbReference>
<evidence type="ECO:0000259" key="17">
    <source>
        <dbReference type="PROSITE" id="PS50984"/>
    </source>
</evidence>
<evidence type="ECO:0000256" key="8">
    <source>
        <dbReference type="ARBA" id="ARBA00023235"/>
    </source>
</evidence>
<dbReference type="PROSITE" id="PS50984">
    <property type="entry name" value="TRUD"/>
    <property type="match status" value="1"/>
</dbReference>
<dbReference type="PANTHER" id="PTHR13326">
    <property type="entry name" value="TRNA PSEUDOURIDINE SYNTHASE D"/>
    <property type="match status" value="1"/>
</dbReference>
<dbReference type="GO" id="GO:0006397">
    <property type="term" value="P:mRNA processing"/>
    <property type="evidence" value="ECO:0007669"/>
    <property type="project" value="UniProtKB-KW"/>
</dbReference>
<keyword evidence="4" id="KW-0597">Phosphoprotein</keyword>
<keyword evidence="7" id="KW-0508">mRNA splicing</keyword>
<name>A0ABD0W941_UMBPY</name>
<evidence type="ECO:0000256" key="5">
    <source>
        <dbReference type="ARBA" id="ARBA00022664"/>
    </source>
</evidence>
<evidence type="ECO:0000256" key="14">
    <source>
        <dbReference type="ARBA" id="ARBA00070906"/>
    </source>
</evidence>
<comment type="similarity">
    <text evidence="3">Belongs to the pseudouridine synthase TruD family.</text>
</comment>
<dbReference type="GO" id="GO:0008380">
    <property type="term" value="P:RNA splicing"/>
    <property type="evidence" value="ECO:0007669"/>
    <property type="project" value="UniProtKB-KW"/>
</dbReference>
<dbReference type="InterPro" id="IPR042214">
    <property type="entry name" value="TruD_catalytic"/>
</dbReference>
<feature type="signal peptide" evidence="16">
    <location>
        <begin position="1"/>
        <end position="22"/>
    </location>
</feature>
<dbReference type="GO" id="GO:0005634">
    <property type="term" value="C:nucleus"/>
    <property type="evidence" value="ECO:0007669"/>
    <property type="project" value="UniProtKB-SubCell"/>
</dbReference>
<keyword evidence="16" id="KW-0732">Signal</keyword>
<dbReference type="GO" id="GO:0001522">
    <property type="term" value="P:pseudouridine synthesis"/>
    <property type="evidence" value="ECO:0007669"/>
    <property type="project" value="UniProtKB-ARBA"/>
</dbReference>
<accession>A0ABD0W941</accession>
<dbReference type="PANTHER" id="PTHR13326:SF31">
    <property type="entry name" value="PSEUDOURIDYLATE SYNTHASE 7 HOMOLOG"/>
    <property type="match status" value="1"/>
</dbReference>
<feature type="compositionally biased region" description="Basic and acidic residues" evidence="15">
    <location>
        <begin position="66"/>
        <end position="76"/>
    </location>
</feature>
<dbReference type="Pfam" id="PF01142">
    <property type="entry name" value="TruD"/>
    <property type="match status" value="1"/>
</dbReference>
<dbReference type="PROSITE" id="PS01268">
    <property type="entry name" value="UPF0024"/>
    <property type="match status" value="1"/>
</dbReference>
<proteinExistence type="inferred from homology"/>
<dbReference type="InterPro" id="IPR001656">
    <property type="entry name" value="PsdUridine_synth_TruD"/>
</dbReference>
<comment type="function">
    <text evidence="12">Pseudouridylate synthase that catalyzes pseudouridylation of RNAs. Acts as a regulator of protein synthesis in embryonic stem cells by mediating pseudouridylation of RNA fragments derived from tRNAs (tRFs): pseudouridylated tRFs inhibit translation by targeting the translation initiation complex. Also catalyzes pseudouridylation of mRNAs: mediates pseudouridylation of mRNAs with the consensus sequence 5'-UGUAG-3'. Acts as a regulator of pre-mRNA splicing by mediating pseudouridylation of pre-mRNAs at locations associated with alternatively spliced regions. Pseudouridylation of pre-mRNAs near splice sites directly regulates mRNA splicing and mRNA 3'-end processing. In addition to mRNAs and tRNAs, binds other types of RNAs, such as snRNAs, Y RNAs and vault RNAs, suggesting that it can catalyze pseudouridylation of many RNA types.</text>
</comment>
<evidence type="ECO:0000256" key="7">
    <source>
        <dbReference type="ARBA" id="ARBA00023187"/>
    </source>
</evidence>
<dbReference type="CDD" id="cd02576">
    <property type="entry name" value="PseudoU_synth_ScPUS7"/>
    <property type="match status" value="1"/>
</dbReference>
<keyword evidence="5" id="KW-0507">mRNA processing</keyword>
<dbReference type="SUPFAM" id="SSF55120">
    <property type="entry name" value="Pseudouridine synthase"/>
    <property type="match status" value="1"/>
</dbReference>
<dbReference type="AlphaFoldDB" id="A0ABD0W941"/>